<dbReference type="Pfam" id="PF05124">
    <property type="entry name" value="S_layer_C"/>
    <property type="match status" value="1"/>
</dbReference>
<evidence type="ECO:0000259" key="1">
    <source>
        <dbReference type="Pfam" id="PF05124"/>
    </source>
</evidence>
<protein>
    <submittedName>
        <fullName evidence="2">S-layer protein</fullName>
    </submittedName>
</protein>
<dbReference type="InterPro" id="IPR006454">
    <property type="entry name" value="S_layer_MJ"/>
</dbReference>
<gene>
    <name evidence="2" type="ordered locus">Mevan_0802</name>
</gene>
<dbReference type="KEGG" id="mvn:Mevan_0802"/>
<dbReference type="Proteomes" id="UP000001107">
    <property type="component" value="Chromosome"/>
</dbReference>
<sequence>MSASCKLVALFVLAALCTMPITYGIAVDNPLIVVNSGKVDKEYAELLMNEYYTKRTVEVNSNKDLVFTENIIYNVPAIEEFEIQDGKGKLLVEFTRSGDSITYKTFEYEEELESRNKDDEVTFMGKTYKLIDYNSGSRIVLGNKVKDIETTGEFTYEDYKFTIIGRNSNSELLMSVHKGNTRVENVKIFLKDRYTVKDSEISIYYDEYLESGKTPYFFFEIYDSIELKNRENYDSNGEFRVTLDGKRINLDYRSPRTLSKDFKLLNYDIKVSEISNSDSTVFFTVKRNANYILDMKEGTKYLGNNIFAVKIEKSNSDDELYLYKNGKRYEKIVDYQGSVQVIDQDELLSASSDLILIGGPVSNKVTESIQNSLKIKVTNDNPGPKRGVIQKIVNPKNKDSTILVLAGSDREGTKACVLALNQGLYNGQDNIIVELTGDNSVRII</sequence>
<accession>A6UQD6</accession>
<dbReference type="eggNOG" id="arCOG03420">
    <property type="taxonomic scope" value="Archaea"/>
</dbReference>
<dbReference type="GeneID" id="5324639"/>
<evidence type="ECO:0000313" key="3">
    <source>
        <dbReference type="Proteomes" id="UP000001107"/>
    </source>
</evidence>
<evidence type="ECO:0000313" key="2">
    <source>
        <dbReference type="EMBL" id="ABR54708.1"/>
    </source>
</evidence>
<dbReference type="AlphaFoldDB" id="A6UQD6"/>
<feature type="domain" description="S-layer protein outer" evidence="1">
    <location>
        <begin position="282"/>
        <end position="420"/>
    </location>
</feature>
<reference evidence="2" key="1">
    <citation type="submission" date="2007-06" db="EMBL/GenBank/DDBJ databases">
        <title>Complete sequence of Methanococcus vannielii SB.</title>
        <authorList>
            <consortium name="US DOE Joint Genome Institute"/>
            <person name="Copeland A."/>
            <person name="Lucas S."/>
            <person name="Lapidus A."/>
            <person name="Barry K."/>
            <person name="Glavina del Rio T."/>
            <person name="Dalin E."/>
            <person name="Tice H."/>
            <person name="Pitluck S."/>
            <person name="Chain P."/>
            <person name="Malfatti S."/>
            <person name="Shin M."/>
            <person name="Vergez L."/>
            <person name="Schmutz J."/>
            <person name="Larimer F."/>
            <person name="Land M."/>
            <person name="Hauser L."/>
            <person name="Kyrpides N."/>
            <person name="Anderson I."/>
            <person name="Sieprawska-Lupa M."/>
            <person name="Whitman W.B."/>
            <person name="Richardson P."/>
        </authorList>
    </citation>
    <scope>NUCLEOTIDE SEQUENCE [LARGE SCALE GENOMIC DNA]</scope>
    <source>
        <strain evidence="2">SB</strain>
    </source>
</reference>
<keyword evidence="3" id="KW-1185">Reference proteome</keyword>
<organism evidence="2 3">
    <name type="scientific">Methanococcus vannielii (strain ATCC 35089 / DSM 1224 / JCM 13029 / OCM 148 / SB)</name>
    <dbReference type="NCBI Taxonomy" id="406327"/>
    <lineage>
        <taxon>Archaea</taxon>
        <taxon>Methanobacteriati</taxon>
        <taxon>Methanobacteriota</taxon>
        <taxon>Methanomada group</taxon>
        <taxon>Methanococci</taxon>
        <taxon>Methanococcales</taxon>
        <taxon>Methanococcaceae</taxon>
        <taxon>Methanococcus</taxon>
    </lineage>
</organism>
<dbReference type="RefSeq" id="WP_011972610.1">
    <property type="nucleotide sequence ID" value="NC_009634.1"/>
</dbReference>
<dbReference type="EMBL" id="CP000742">
    <property type="protein sequence ID" value="ABR54708.1"/>
    <property type="molecule type" value="Genomic_DNA"/>
</dbReference>
<dbReference type="NCBIfam" id="TIGR01564">
    <property type="entry name" value="S_layer_MJ"/>
    <property type="match status" value="1"/>
</dbReference>
<dbReference type="OrthoDB" id="148350at2157"/>
<dbReference type="HOGENOM" id="CLU_640322_0_0_2"/>
<dbReference type="InterPro" id="IPR022651">
    <property type="entry name" value="S_layer_C"/>
</dbReference>
<proteinExistence type="predicted"/>
<name>A6UQD6_METVS</name>
<dbReference type="STRING" id="406327.Mevan_0802"/>